<dbReference type="GO" id="GO:0032259">
    <property type="term" value="P:methylation"/>
    <property type="evidence" value="ECO:0007669"/>
    <property type="project" value="UniProtKB-KW"/>
</dbReference>
<comment type="caution">
    <text evidence="4">The sequence shown here is derived from an EMBL/GenBank/DDBJ whole genome shotgun (WGS) entry which is preliminary data.</text>
</comment>
<evidence type="ECO:0000256" key="3">
    <source>
        <dbReference type="ARBA" id="ARBA00022691"/>
    </source>
</evidence>
<evidence type="ECO:0000256" key="2">
    <source>
        <dbReference type="ARBA" id="ARBA00022679"/>
    </source>
</evidence>
<dbReference type="NCBIfam" id="NF040568">
    <property type="entry name" value="SCO2525_fam"/>
    <property type="match status" value="1"/>
</dbReference>
<dbReference type="GO" id="GO:0008168">
    <property type="term" value="F:methyltransferase activity"/>
    <property type="evidence" value="ECO:0007669"/>
    <property type="project" value="UniProtKB-KW"/>
</dbReference>
<keyword evidence="1" id="KW-0489">Methyltransferase</keyword>
<evidence type="ECO:0000313" key="4">
    <source>
        <dbReference type="EMBL" id="TCO47264.1"/>
    </source>
</evidence>
<accession>A0A4R2IQ47</accession>
<dbReference type="EMBL" id="SLWS01000017">
    <property type="protein sequence ID" value="TCO47264.1"/>
    <property type="molecule type" value="Genomic_DNA"/>
</dbReference>
<dbReference type="PANTHER" id="PTHR10867">
    <property type="entry name" value="NNMT/PNMT/TEMT FAMILY MEMBER"/>
    <property type="match status" value="1"/>
</dbReference>
<proteinExistence type="predicted"/>
<evidence type="ECO:0000256" key="1">
    <source>
        <dbReference type="ARBA" id="ARBA00022603"/>
    </source>
</evidence>
<dbReference type="InterPro" id="IPR029063">
    <property type="entry name" value="SAM-dependent_MTases_sf"/>
</dbReference>
<gene>
    <name evidence="4" type="ORF">EV192_1174</name>
</gene>
<protein>
    <submittedName>
        <fullName evidence="4">NNMT/PNMT/TEMT family protein</fullName>
    </submittedName>
</protein>
<dbReference type="InterPro" id="IPR000940">
    <property type="entry name" value="NNMT_TEMT_trans"/>
</dbReference>
<keyword evidence="5" id="KW-1185">Reference proteome</keyword>
<dbReference type="PANTHER" id="PTHR10867:SF17">
    <property type="entry name" value="NICOTINAMIDE N-METHYLTRANSFERASE"/>
    <property type="match status" value="1"/>
</dbReference>
<dbReference type="AlphaFoldDB" id="A0A4R2IQ47"/>
<sequence length="277" mass="31031">MVDPQMCDIIPGMAPGSGGKVHNDEVDWGHFDADEYYRHNYLKLRADDEEILGFVRDHFASLLDGRDLPAGYRGIDVGTGPNLYPALSMLPFCDNVTLFEHAEPNISWLQDQKRNTWPSWSTAWHQFWDVLRAQQAYARITDPRSVLAKRVEIHQGNVYELKTLAPFNVGTMFFVAESITGQESEFRSAMDHFLDVLAPGAPFAIALMEHSTGYHVADSHFPATDIDEGAVSSCFRNRVSSISIKHIDVGARPLRDGYTGMLIALGQMRDGEDRALT</sequence>
<organism evidence="4 5">
    <name type="scientific">Actinocrispum wychmicini</name>
    <dbReference type="NCBI Taxonomy" id="1213861"/>
    <lineage>
        <taxon>Bacteria</taxon>
        <taxon>Bacillati</taxon>
        <taxon>Actinomycetota</taxon>
        <taxon>Actinomycetes</taxon>
        <taxon>Pseudonocardiales</taxon>
        <taxon>Pseudonocardiaceae</taxon>
        <taxon>Actinocrispum</taxon>
    </lineage>
</organism>
<name>A0A4R2IQ47_9PSEU</name>
<reference evidence="4 5" key="1">
    <citation type="submission" date="2019-03" db="EMBL/GenBank/DDBJ databases">
        <title>Genomic Encyclopedia of Type Strains, Phase IV (KMG-IV): sequencing the most valuable type-strain genomes for metagenomic binning, comparative biology and taxonomic classification.</title>
        <authorList>
            <person name="Goeker M."/>
        </authorList>
    </citation>
    <scope>NUCLEOTIDE SEQUENCE [LARGE SCALE GENOMIC DNA]</scope>
    <source>
        <strain evidence="4 5">DSM 45934</strain>
    </source>
</reference>
<dbReference type="SUPFAM" id="SSF53335">
    <property type="entry name" value="S-adenosyl-L-methionine-dependent methyltransferases"/>
    <property type="match status" value="1"/>
</dbReference>
<evidence type="ECO:0000313" key="5">
    <source>
        <dbReference type="Proteomes" id="UP000295680"/>
    </source>
</evidence>
<dbReference type="Proteomes" id="UP000295680">
    <property type="component" value="Unassembled WGS sequence"/>
</dbReference>
<keyword evidence="3" id="KW-0949">S-adenosyl-L-methionine</keyword>
<dbReference type="PROSITE" id="PS51681">
    <property type="entry name" value="SAM_MT_NNMT_PNMT_TEMT"/>
    <property type="match status" value="1"/>
</dbReference>
<dbReference type="Gene3D" id="3.40.50.150">
    <property type="entry name" value="Vaccinia Virus protein VP39"/>
    <property type="match status" value="1"/>
</dbReference>
<keyword evidence="2" id="KW-0808">Transferase</keyword>
<dbReference type="Pfam" id="PF01234">
    <property type="entry name" value="NNMT_PNMT_TEMT"/>
    <property type="match status" value="1"/>
</dbReference>